<dbReference type="Proteomes" id="UP000422232">
    <property type="component" value="Chromosome"/>
</dbReference>
<accession>A0A9Q6LJQ5</accession>
<evidence type="ECO:0000256" key="11">
    <source>
        <dbReference type="ARBA" id="ARBA00023306"/>
    </source>
</evidence>
<dbReference type="RefSeq" id="WP_036779198.1">
    <property type="nucleotide sequence ID" value="NZ_CP038893.1"/>
</dbReference>
<dbReference type="EMBL" id="CP038908">
    <property type="protein sequence ID" value="QGO04955.1"/>
    <property type="molecule type" value="Genomic_DNA"/>
</dbReference>
<evidence type="ECO:0000256" key="1">
    <source>
        <dbReference type="ARBA" id="ARBA00004429"/>
    </source>
</evidence>
<gene>
    <name evidence="16" type="primary">ftsX</name>
    <name evidence="16" type="ORF">Psal009_00834</name>
</gene>
<dbReference type="GO" id="GO:0051301">
    <property type="term" value="P:cell division"/>
    <property type="evidence" value="ECO:0007669"/>
    <property type="project" value="UniProtKB-KW"/>
</dbReference>
<dbReference type="InterPro" id="IPR003838">
    <property type="entry name" value="ABC3_permease_C"/>
</dbReference>
<comment type="function">
    <text evidence="12">Part of the ABC transporter FtsEX involved in cellular division.</text>
</comment>
<evidence type="ECO:0000256" key="13">
    <source>
        <dbReference type="SAM" id="Phobius"/>
    </source>
</evidence>
<keyword evidence="10 12" id="KW-0472">Membrane</keyword>
<evidence type="ECO:0000313" key="17">
    <source>
        <dbReference type="Proteomes" id="UP000422232"/>
    </source>
</evidence>
<evidence type="ECO:0000256" key="2">
    <source>
        <dbReference type="ARBA" id="ARBA00007379"/>
    </source>
</evidence>
<evidence type="ECO:0000256" key="10">
    <source>
        <dbReference type="ARBA" id="ARBA00023136"/>
    </source>
</evidence>
<comment type="similarity">
    <text evidence="2 12">Belongs to the ABC-4 integral membrane protein family. FtsX subfamily.</text>
</comment>
<evidence type="ECO:0000259" key="14">
    <source>
        <dbReference type="Pfam" id="PF02687"/>
    </source>
</evidence>
<proteinExistence type="inferred from homology"/>
<sequence>MTKKAPPNPKLPPKNNTTLWQWLKFQLVACKLSLSKLAEHPWGFIITNCVIALGLSLPIILFLLLKNISPLQSSLTGTTQISVFTHTKATDQHIKTLGKLLEKNPNLKRIDYIGPKEALDEFKAFASFQLAIKSLAENPLPGVYVVEPKDHFIEQHQLTRLAKQLSQLNHVESVQLDLAWAERLMRFTTLSKRIFFSVSILLGLALTLIIYNSLRLLLNQSHDEIRIMAILGGTRHFIQRPYLYLGAFYGFTSALLSLLIIQLIYWLLKAPVDSFSRLYYSQMGLQNINLLEAGILIIISMLLSSLSAWLTTRHYLKKLQLC</sequence>
<organism evidence="16 17">
    <name type="scientific">Piscirickettsia salmonis</name>
    <dbReference type="NCBI Taxonomy" id="1238"/>
    <lineage>
        <taxon>Bacteria</taxon>
        <taxon>Pseudomonadati</taxon>
        <taxon>Pseudomonadota</taxon>
        <taxon>Gammaproteobacteria</taxon>
        <taxon>Thiotrichales</taxon>
        <taxon>Piscirickettsiaceae</taxon>
        <taxon>Piscirickettsia</taxon>
    </lineage>
</organism>
<dbReference type="NCBIfam" id="TIGR00439">
    <property type="entry name" value="FtsX_Gneg"/>
    <property type="match status" value="1"/>
</dbReference>
<keyword evidence="17" id="KW-1185">Reference proteome</keyword>
<evidence type="ECO:0000256" key="12">
    <source>
        <dbReference type="PIRNR" id="PIRNR003097"/>
    </source>
</evidence>
<dbReference type="Gene3D" id="3.30.70.3040">
    <property type="match status" value="1"/>
</dbReference>
<feature type="transmembrane region" description="Helical" evidence="13">
    <location>
        <begin position="194"/>
        <end position="214"/>
    </location>
</feature>
<dbReference type="Pfam" id="PF18075">
    <property type="entry name" value="FtsX_ECD"/>
    <property type="match status" value="1"/>
</dbReference>
<evidence type="ECO:0000256" key="3">
    <source>
        <dbReference type="ARBA" id="ARBA00011160"/>
    </source>
</evidence>
<keyword evidence="9 13" id="KW-1133">Transmembrane helix</keyword>
<reference evidence="16 17" key="1">
    <citation type="submission" date="2019-04" db="EMBL/GenBank/DDBJ databases">
        <title>Complete genome sequencing of Piscirickettsia salmonis strain Psal-009.</title>
        <authorList>
            <person name="Schober I."/>
            <person name="Bunk B."/>
            <person name="Sproer C."/>
            <person name="Carril G.P."/>
            <person name="Riedel T."/>
            <person name="Flores-Herrera P.A."/>
            <person name="Nourdin-Galindo G."/>
            <person name="Marshall S.H."/>
            <person name="Overmann J."/>
        </authorList>
    </citation>
    <scope>NUCLEOTIDE SEQUENCE [LARGE SCALE GENOMIC DNA]</scope>
    <source>
        <strain evidence="16 17">Psal-009</strain>
    </source>
</reference>
<keyword evidence="8 13" id="KW-0812">Transmembrane</keyword>
<feature type="transmembrane region" description="Helical" evidence="13">
    <location>
        <begin position="242"/>
        <end position="268"/>
    </location>
</feature>
<dbReference type="GO" id="GO:0005886">
    <property type="term" value="C:plasma membrane"/>
    <property type="evidence" value="ECO:0007669"/>
    <property type="project" value="UniProtKB-SubCell"/>
</dbReference>
<dbReference type="InterPro" id="IPR047590">
    <property type="entry name" value="FtsX_proteobact-type"/>
</dbReference>
<evidence type="ECO:0000256" key="9">
    <source>
        <dbReference type="ARBA" id="ARBA00022989"/>
    </source>
</evidence>
<dbReference type="GO" id="GO:0032153">
    <property type="term" value="C:cell division site"/>
    <property type="evidence" value="ECO:0007669"/>
    <property type="project" value="TreeGrafter"/>
</dbReference>
<evidence type="ECO:0000256" key="7">
    <source>
        <dbReference type="ARBA" id="ARBA00022618"/>
    </source>
</evidence>
<dbReference type="AlphaFoldDB" id="A0A9Q6LJQ5"/>
<keyword evidence="11 12" id="KW-0131">Cell cycle</keyword>
<evidence type="ECO:0000256" key="6">
    <source>
        <dbReference type="ARBA" id="ARBA00022519"/>
    </source>
</evidence>
<comment type="subunit">
    <text evidence="3">Forms a membrane-associated complex with FtsE.</text>
</comment>
<protein>
    <recommendedName>
        <fullName evidence="4 12">Cell division protein FtsX</fullName>
    </recommendedName>
</protein>
<evidence type="ECO:0000256" key="4">
    <source>
        <dbReference type="ARBA" id="ARBA00021907"/>
    </source>
</evidence>
<dbReference type="InterPro" id="IPR040690">
    <property type="entry name" value="FtsX_ECD"/>
</dbReference>
<keyword evidence="6 12" id="KW-0997">Cell inner membrane</keyword>
<dbReference type="Pfam" id="PF02687">
    <property type="entry name" value="FtsX"/>
    <property type="match status" value="1"/>
</dbReference>
<comment type="subcellular location">
    <subcellularLocation>
        <location evidence="1">Cell inner membrane</location>
        <topology evidence="1">Multi-pass membrane protein</topology>
    </subcellularLocation>
</comment>
<evidence type="ECO:0000259" key="15">
    <source>
        <dbReference type="Pfam" id="PF18075"/>
    </source>
</evidence>
<name>A0A9Q6LJQ5_PISSA</name>
<keyword evidence="5 12" id="KW-1003">Cell membrane</keyword>
<feature type="domain" description="ABC3 transporter permease C-terminal" evidence="14">
    <location>
        <begin position="197"/>
        <end position="314"/>
    </location>
</feature>
<dbReference type="PANTHER" id="PTHR47755:SF1">
    <property type="entry name" value="CELL DIVISION PROTEIN FTSX"/>
    <property type="match status" value="1"/>
</dbReference>
<feature type="transmembrane region" description="Helical" evidence="13">
    <location>
        <begin position="289"/>
        <end position="310"/>
    </location>
</feature>
<dbReference type="PIRSF" id="PIRSF003097">
    <property type="entry name" value="FtsX"/>
    <property type="match status" value="1"/>
</dbReference>
<dbReference type="InterPro" id="IPR004513">
    <property type="entry name" value="FtsX"/>
</dbReference>
<evidence type="ECO:0000256" key="5">
    <source>
        <dbReference type="ARBA" id="ARBA00022475"/>
    </source>
</evidence>
<feature type="transmembrane region" description="Helical" evidence="13">
    <location>
        <begin position="42"/>
        <end position="65"/>
    </location>
</feature>
<keyword evidence="7 12" id="KW-0132">Cell division</keyword>
<dbReference type="PANTHER" id="PTHR47755">
    <property type="entry name" value="CELL DIVISION PROTEIN FTSX"/>
    <property type="match status" value="1"/>
</dbReference>
<evidence type="ECO:0000313" key="16">
    <source>
        <dbReference type="EMBL" id="QGO04955.1"/>
    </source>
</evidence>
<feature type="domain" description="FtsX extracellular" evidence="15">
    <location>
        <begin position="80"/>
        <end position="174"/>
    </location>
</feature>
<evidence type="ECO:0000256" key="8">
    <source>
        <dbReference type="ARBA" id="ARBA00022692"/>
    </source>
</evidence>